<dbReference type="PROSITE" id="PS50987">
    <property type="entry name" value="HTH_ARSR_2"/>
    <property type="match status" value="1"/>
</dbReference>
<dbReference type="SMART" id="SM00420">
    <property type="entry name" value="HTH_DEOR"/>
    <property type="match status" value="1"/>
</dbReference>
<evidence type="ECO:0000256" key="2">
    <source>
        <dbReference type="ARBA" id="ARBA00023125"/>
    </source>
</evidence>
<dbReference type="InterPro" id="IPR050313">
    <property type="entry name" value="Carb_Metab_HTH_regulators"/>
</dbReference>
<name>A0A4U3LS18_ENTFL</name>
<organism evidence="6 7">
    <name type="scientific">Enterococcus faecalis</name>
    <name type="common">Streptococcus faecalis</name>
    <dbReference type="NCBI Taxonomy" id="1351"/>
    <lineage>
        <taxon>Bacteria</taxon>
        <taxon>Bacillati</taxon>
        <taxon>Bacillota</taxon>
        <taxon>Bacilli</taxon>
        <taxon>Lactobacillales</taxon>
        <taxon>Enterococcaceae</taxon>
        <taxon>Enterococcus</taxon>
    </lineage>
</organism>
<evidence type="ECO:0000313" key="6">
    <source>
        <dbReference type="EMBL" id="TKK78751.1"/>
    </source>
</evidence>
<keyword evidence="2" id="KW-0238">DNA-binding</keyword>
<dbReference type="PRINTS" id="PR00037">
    <property type="entry name" value="HTHLACR"/>
</dbReference>
<dbReference type="InterPro" id="IPR036390">
    <property type="entry name" value="WH_DNA-bd_sf"/>
</dbReference>
<dbReference type="GO" id="GO:0003700">
    <property type="term" value="F:DNA-binding transcription factor activity"/>
    <property type="evidence" value="ECO:0007669"/>
    <property type="project" value="InterPro"/>
</dbReference>
<dbReference type="PANTHER" id="PTHR30363:SF56">
    <property type="entry name" value="TRANSCRIPTIONAL REGULATOR, DEOR FAMILY"/>
    <property type="match status" value="1"/>
</dbReference>
<dbReference type="GO" id="GO:0003677">
    <property type="term" value="F:DNA binding"/>
    <property type="evidence" value="ECO:0007669"/>
    <property type="project" value="UniProtKB-KW"/>
</dbReference>
<accession>A0A4U3LS18</accession>
<dbReference type="RefSeq" id="WP_137274265.1">
    <property type="nucleotide sequence ID" value="NZ_SIYF01000328.1"/>
</dbReference>
<dbReference type="InterPro" id="IPR001034">
    <property type="entry name" value="DeoR_HTH"/>
</dbReference>
<keyword evidence="3" id="KW-0804">Transcription</keyword>
<proteinExistence type="predicted"/>
<reference evidence="6 7" key="1">
    <citation type="submission" date="2019-02" db="EMBL/GenBank/DDBJ databases">
        <title>Bacteria dissemination in different level of health care in South Africa: the effectiveness of infections prevention and control.</title>
        <authorList>
            <person name="Shobo C."/>
            <person name="Amoako D.G."/>
            <person name="Allam M."/>
            <person name="Ismail A."/>
            <person name="Bester L.A."/>
            <person name="Essack S.Y."/>
        </authorList>
    </citation>
    <scope>NUCLEOTIDE SEQUENCE [LARGE SCALE GENOMIC DNA]</scope>
    <source>
        <strain evidence="6 7">2SIL2</strain>
    </source>
</reference>
<dbReference type="Gene3D" id="1.10.10.10">
    <property type="entry name" value="Winged helix-like DNA-binding domain superfamily/Winged helix DNA-binding domain"/>
    <property type="match status" value="1"/>
</dbReference>
<evidence type="ECO:0000256" key="3">
    <source>
        <dbReference type="ARBA" id="ARBA00023163"/>
    </source>
</evidence>
<gene>
    <name evidence="6" type="ORF">EY666_12595</name>
</gene>
<dbReference type="EMBL" id="SIYF01000328">
    <property type="protein sequence ID" value="TKK78751.1"/>
    <property type="molecule type" value="Genomic_DNA"/>
</dbReference>
<protein>
    <submittedName>
        <fullName evidence="6">DeoR/GlpR transcriptional regulator</fullName>
    </submittedName>
</protein>
<feature type="domain" description="HTH arsR-type" evidence="4">
    <location>
        <begin position="1"/>
        <end position="51"/>
    </location>
</feature>
<sequence>MLTEERHQKILQLLDQKSVVKSQELASLFNASESTIRRDLQELEDANLLER</sequence>
<evidence type="ECO:0000256" key="1">
    <source>
        <dbReference type="ARBA" id="ARBA00023015"/>
    </source>
</evidence>
<dbReference type="InterPro" id="IPR001845">
    <property type="entry name" value="HTH_ArsR_DNA-bd_dom"/>
</dbReference>
<evidence type="ECO:0000313" key="7">
    <source>
        <dbReference type="Proteomes" id="UP000305511"/>
    </source>
</evidence>
<evidence type="ECO:0000259" key="5">
    <source>
        <dbReference type="PROSITE" id="PS51000"/>
    </source>
</evidence>
<dbReference type="Pfam" id="PF08220">
    <property type="entry name" value="HTH_DeoR"/>
    <property type="match status" value="1"/>
</dbReference>
<dbReference type="PANTHER" id="PTHR30363">
    <property type="entry name" value="HTH-TYPE TRANSCRIPTIONAL REGULATOR SRLR-RELATED"/>
    <property type="match status" value="1"/>
</dbReference>
<feature type="non-terminal residue" evidence="6">
    <location>
        <position position="51"/>
    </location>
</feature>
<dbReference type="AlphaFoldDB" id="A0A4U3LS18"/>
<comment type="caution">
    <text evidence="6">The sequence shown here is derived from an EMBL/GenBank/DDBJ whole genome shotgun (WGS) entry which is preliminary data.</text>
</comment>
<dbReference type="InterPro" id="IPR018356">
    <property type="entry name" value="Tscrpt_reg_HTH_DeoR_CS"/>
</dbReference>
<feature type="domain" description="HTH deoR-type" evidence="5">
    <location>
        <begin position="3"/>
        <end position="51"/>
    </location>
</feature>
<dbReference type="PROSITE" id="PS51000">
    <property type="entry name" value="HTH_DEOR_2"/>
    <property type="match status" value="1"/>
</dbReference>
<keyword evidence="1" id="KW-0805">Transcription regulation</keyword>
<dbReference type="Proteomes" id="UP000305511">
    <property type="component" value="Unassembled WGS sequence"/>
</dbReference>
<dbReference type="InterPro" id="IPR036388">
    <property type="entry name" value="WH-like_DNA-bd_sf"/>
</dbReference>
<dbReference type="PROSITE" id="PS00894">
    <property type="entry name" value="HTH_DEOR_1"/>
    <property type="match status" value="1"/>
</dbReference>
<evidence type="ECO:0000259" key="4">
    <source>
        <dbReference type="PROSITE" id="PS50987"/>
    </source>
</evidence>
<dbReference type="SUPFAM" id="SSF46785">
    <property type="entry name" value="Winged helix' DNA-binding domain"/>
    <property type="match status" value="1"/>
</dbReference>